<feature type="compositionally biased region" description="Acidic residues" evidence="1">
    <location>
        <begin position="147"/>
        <end position="156"/>
    </location>
</feature>
<feature type="compositionally biased region" description="Low complexity" evidence="1">
    <location>
        <begin position="28"/>
        <end position="52"/>
    </location>
</feature>
<feature type="region of interest" description="Disordered" evidence="1">
    <location>
        <begin position="81"/>
        <end position="219"/>
    </location>
</feature>
<protein>
    <submittedName>
        <fullName evidence="2">Uncharacterized protein</fullName>
    </submittedName>
</protein>
<name>A0A4Z1PCH1_9PEZI</name>
<proteinExistence type="predicted"/>
<dbReference type="EMBL" id="SNSC02000002">
    <property type="protein sequence ID" value="TID27062.1"/>
    <property type="molecule type" value="Genomic_DNA"/>
</dbReference>
<feature type="compositionally biased region" description="Low complexity" evidence="1">
    <location>
        <begin position="115"/>
        <end position="128"/>
    </location>
</feature>
<feature type="region of interest" description="Disordered" evidence="1">
    <location>
        <begin position="1"/>
        <end position="65"/>
    </location>
</feature>
<comment type="caution">
    <text evidence="2">The sequence shown here is derived from an EMBL/GenBank/DDBJ whole genome shotgun (WGS) entry which is preliminary data.</text>
</comment>
<dbReference type="AlphaFoldDB" id="A0A4Z1PCH1"/>
<reference evidence="2 3" key="1">
    <citation type="submission" date="2019-04" db="EMBL/GenBank/DDBJ databases">
        <title>High contiguity whole genome sequence and gene annotation resource for two Venturia nashicola isolates.</title>
        <authorList>
            <person name="Prokchorchik M."/>
            <person name="Won K."/>
            <person name="Lee Y."/>
            <person name="Choi E.D."/>
            <person name="Segonzac C."/>
            <person name="Sohn K.H."/>
        </authorList>
    </citation>
    <scope>NUCLEOTIDE SEQUENCE [LARGE SCALE GENOMIC DNA]</scope>
    <source>
        <strain evidence="2 3">PRI2</strain>
    </source>
</reference>
<evidence type="ECO:0000313" key="2">
    <source>
        <dbReference type="EMBL" id="TID27062.1"/>
    </source>
</evidence>
<keyword evidence="3" id="KW-1185">Reference proteome</keyword>
<dbReference type="Proteomes" id="UP000298493">
    <property type="component" value="Unassembled WGS sequence"/>
</dbReference>
<feature type="compositionally biased region" description="Pro residues" evidence="1">
    <location>
        <begin position="98"/>
        <end position="113"/>
    </location>
</feature>
<accession>A0A4Z1PCH1</accession>
<feature type="compositionally biased region" description="Basic and acidic residues" evidence="1">
    <location>
        <begin position="137"/>
        <end position="146"/>
    </location>
</feature>
<gene>
    <name evidence="2" type="ORF">E6O75_ATG01555</name>
</gene>
<evidence type="ECO:0000313" key="3">
    <source>
        <dbReference type="Proteomes" id="UP000298493"/>
    </source>
</evidence>
<organism evidence="2 3">
    <name type="scientific">Venturia nashicola</name>
    <dbReference type="NCBI Taxonomy" id="86259"/>
    <lineage>
        <taxon>Eukaryota</taxon>
        <taxon>Fungi</taxon>
        <taxon>Dikarya</taxon>
        <taxon>Ascomycota</taxon>
        <taxon>Pezizomycotina</taxon>
        <taxon>Dothideomycetes</taxon>
        <taxon>Pleosporomycetidae</taxon>
        <taxon>Venturiales</taxon>
        <taxon>Venturiaceae</taxon>
        <taxon>Venturia</taxon>
    </lineage>
</organism>
<evidence type="ECO:0000256" key="1">
    <source>
        <dbReference type="SAM" id="MobiDB-lite"/>
    </source>
</evidence>
<sequence>MANYGFPRAPFPPYYQQQQPQRPPGTVNQEPYQNQNQPYASSPQNPPQYQQPFPGIPGMDMPTPVLDQNQMAYFWQQLASGNPALPSNVPLPQTSPVQPTPFSFPPYAPPPLPVSQQTQPAPTQSSPTIDVNLQHSRVNELGRSDREEGELSEEGEVSTPDSRGSGSWKHGKRANNNNILKTDSRGKANQGKHDDDTSTVGSSVQCRQGPAWPKAPRGHQDGCHALRISYHAGWLLKYESIPFVLQFILDNTELMSQLASSRHYLD</sequence>
<feature type="compositionally biased region" description="Basic and acidic residues" evidence="1">
    <location>
        <begin position="182"/>
        <end position="196"/>
    </location>
</feature>